<proteinExistence type="predicted"/>
<sequence>MKKIFIKSGVALAAFSMLLSACSKFDDINQNPKQASESQVQEEFLINSSIIAAQMDPDVAERSFVLIWKAAAHQQLDDGITSGNNNDGWSGAYYTQISGWLTSINAAVELGEKKIKTGNINEYTANLLQVSRIWRAYLLSEMSDNYGPIAIQGYSNGTNPDFASVKDVYYFILSELKDASTKLNTTQTPGDALAKLDPAYGYDFKKWQRYANSLRLRLAMRLSEVDAAKAKAEFEDAAAGNLITDMSQTFQVQEKPGWDALTGVMSREWDEQLMTTTLENIYNGLGGVKTADQLTDPVYQPYIRAADWAGLQLTDHFPTTSSDPLAGFWFDGLPQTIDPRAYKAFIPAGDFSNPNFSRYPSYNENAWKRTARALMKNDKDTAVLLDGKMAWNGQTDGDWGAKGTLNRWYYWPGGAPRMTQQFRTSTSKRIFFAPWETHFLIAEAAVRGWNVPMSGKAAYEKGITQNFEYWGVSQFVGAYLASTDFNNVGTSVSWDHTAEPPATHTMNFKNGYTNAPGTVAIKYPVNNLYKNGSVKNDLLTKVITQKYIANMPWLPLEAWSDQRRLGLPFFETPNVEQPIPGLPGLNNGNYMTSNVKFYPQRIKYPSVMRNANGKGYDQAVQALGGTEEVTTPLWWAKQK</sequence>
<gene>
    <name evidence="2" type="ORF">HGH92_06285</name>
</gene>
<keyword evidence="3" id="KW-1185">Reference proteome</keyword>
<accession>A0A847RSU8</accession>
<dbReference type="Proteomes" id="UP000570474">
    <property type="component" value="Unassembled WGS sequence"/>
</dbReference>
<protein>
    <submittedName>
        <fullName evidence="2">SusD/RagB family nutrient-binding outer membrane lipoprotein</fullName>
    </submittedName>
</protein>
<dbReference type="AlphaFoldDB" id="A0A847RSU8"/>
<dbReference type="EMBL" id="JABAIA010000001">
    <property type="protein sequence ID" value="NLR63905.1"/>
    <property type="molecule type" value="Genomic_DNA"/>
</dbReference>
<dbReference type="PROSITE" id="PS51257">
    <property type="entry name" value="PROKAR_LIPOPROTEIN"/>
    <property type="match status" value="1"/>
</dbReference>
<evidence type="ECO:0000313" key="2">
    <source>
        <dbReference type="EMBL" id="NLR63905.1"/>
    </source>
</evidence>
<comment type="caution">
    <text evidence="2">The sequence shown here is derived from an EMBL/GenBank/DDBJ whole genome shotgun (WGS) entry which is preliminary data.</text>
</comment>
<feature type="chain" id="PRO_5032736199" evidence="1">
    <location>
        <begin position="22"/>
        <end position="639"/>
    </location>
</feature>
<dbReference type="Gene3D" id="1.25.40.390">
    <property type="match status" value="2"/>
</dbReference>
<evidence type="ECO:0000313" key="3">
    <source>
        <dbReference type="Proteomes" id="UP000570474"/>
    </source>
</evidence>
<keyword evidence="1" id="KW-0732">Signal</keyword>
<dbReference type="RefSeq" id="WP_168869883.1">
    <property type="nucleotide sequence ID" value="NZ_JABAIA010000001.1"/>
</dbReference>
<keyword evidence="2" id="KW-0449">Lipoprotein</keyword>
<feature type="signal peptide" evidence="1">
    <location>
        <begin position="1"/>
        <end position="21"/>
    </location>
</feature>
<organism evidence="2 3">
    <name type="scientific">Chitinophaga varians</name>
    <dbReference type="NCBI Taxonomy" id="2202339"/>
    <lineage>
        <taxon>Bacteria</taxon>
        <taxon>Pseudomonadati</taxon>
        <taxon>Bacteroidota</taxon>
        <taxon>Chitinophagia</taxon>
        <taxon>Chitinophagales</taxon>
        <taxon>Chitinophagaceae</taxon>
        <taxon>Chitinophaga</taxon>
    </lineage>
</organism>
<dbReference type="SUPFAM" id="SSF48452">
    <property type="entry name" value="TPR-like"/>
    <property type="match status" value="1"/>
</dbReference>
<dbReference type="InterPro" id="IPR024302">
    <property type="entry name" value="SusD-like"/>
</dbReference>
<dbReference type="InterPro" id="IPR011990">
    <property type="entry name" value="TPR-like_helical_dom_sf"/>
</dbReference>
<dbReference type="Pfam" id="PF12741">
    <property type="entry name" value="SusD-like"/>
    <property type="match status" value="2"/>
</dbReference>
<evidence type="ECO:0000256" key="1">
    <source>
        <dbReference type="SAM" id="SignalP"/>
    </source>
</evidence>
<name>A0A847RSU8_9BACT</name>
<reference evidence="2 3" key="1">
    <citation type="submission" date="2020-04" db="EMBL/GenBank/DDBJ databases">
        <authorList>
            <person name="Yin C."/>
        </authorList>
    </citation>
    <scope>NUCLEOTIDE SEQUENCE [LARGE SCALE GENOMIC DNA]</scope>
    <source>
        <strain evidence="2 3">Ae27</strain>
    </source>
</reference>